<accession>A0A1H6IEW7</accession>
<feature type="transmembrane region" description="Helical" evidence="1">
    <location>
        <begin position="424"/>
        <end position="445"/>
    </location>
</feature>
<feature type="transmembrane region" description="Helical" evidence="1">
    <location>
        <begin position="161"/>
        <end position="180"/>
    </location>
</feature>
<feature type="transmembrane region" description="Helical" evidence="1">
    <location>
        <begin position="260"/>
        <end position="280"/>
    </location>
</feature>
<keyword evidence="1" id="KW-0472">Membrane</keyword>
<dbReference type="STRING" id="1267564.SAMN05192561_10230"/>
<gene>
    <name evidence="2" type="ORF">SAMN05192561_10230</name>
</gene>
<dbReference type="Proteomes" id="UP000199215">
    <property type="component" value="Unassembled WGS sequence"/>
</dbReference>
<sequence length="568" mass="62893">MLNKKLDLIVANCAFVIGIIGVRVQSPGLLGGSLIVLSTLYYLNASTYHLGGIVLLLVLMAPINSSGWLYGIDSHTAAAQSKAIMGGWPLTGSNLGGVGTGYPILYFLASIVSIITGAGLIPETSNQLLTSQLLPIIFVFLAVSVAAFYSKRLISESSLSISNGGIIIAPILCWTPMFIFHTVFQRRSLSILLLVSTSALLMRYHKSIDRRYLPLLIVLIISTILTNHLSGFLLLLLVGSQFAHIVVKHWDNLRNNLMRYSLILLITLLIHQLWSTFAGYGGEYTLVGFFQLRLIETQEILASLGLAPKLHSAVFPNQSSPSSLVYFREFIARWLFQVLLAIGISASCIYSIRRDKDDYRIHIFYLGILVATSGVAAVIINRVPSITIFEINPMRVFTVFVLVAGGVAMHGYVVLDRILPSRQIFTRTAILLFIVLGVIMVPPHYISSTPPDYQSGSLDPRIGPRLHSLSDFTEEYGEYNQLIGDVIVRAAIQPKTGQEVNGHHDEIRSGTISSNSAIVLTAQNRYVYSARYQKSGNQFITINPYNIFNKFNKHNRIYDNGDNYVYTK</sequence>
<dbReference type="AlphaFoldDB" id="A0A1H6IEW7"/>
<feature type="transmembrane region" description="Helical" evidence="1">
    <location>
        <begin position="396"/>
        <end position="415"/>
    </location>
</feature>
<evidence type="ECO:0000313" key="3">
    <source>
        <dbReference type="Proteomes" id="UP000199215"/>
    </source>
</evidence>
<organism evidence="2 3">
    <name type="scientific">Halopenitus malekzadehii</name>
    <dbReference type="NCBI Taxonomy" id="1267564"/>
    <lineage>
        <taxon>Archaea</taxon>
        <taxon>Methanobacteriati</taxon>
        <taxon>Methanobacteriota</taxon>
        <taxon>Stenosarchaea group</taxon>
        <taxon>Halobacteria</taxon>
        <taxon>Halobacteriales</taxon>
        <taxon>Haloferacaceae</taxon>
        <taxon>Halopenitus</taxon>
    </lineage>
</organism>
<feature type="transmembrane region" description="Helical" evidence="1">
    <location>
        <begin position="331"/>
        <end position="352"/>
    </location>
</feature>
<feature type="transmembrane region" description="Helical" evidence="1">
    <location>
        <begin position="133"/>
        <end position="149"/>
    </location>
</feature>
<dbReference type="RefSeq" id="WP_143040803.1">
    <property type="nucleotide sequence ID" value="NZ_FNWU01000002.1"/>
</dbReference>
<evidence type="ECO:0000256" key="1">
    <source>
        <dbReference type="SAM" id="Phobius"/>
    </source>
</evidence>
<keyword evidence="3" id="KW-1185">Reference proteome</keyword>
<dbReference type="EMBL" id="FNWU01000002">
    <property type="protein sequence ID" value="SEH45469.1"/>
    <property type="molecule type" value="Genomic_DNA"/>
</dbReference>
<feature type="transmembrane region" description="Helical" evidence="1">
    <location>
        <begin position="34"/>
        <end position="61"/>
    </location>
</feature>
<proteinExistence type="predicted"/>
<name>A0A1H6IEW7_9EURY</name>
<feature type="transmembrane region" description="Helical" evidence="1">
    <location>
        <begin position="104"/>
        <end position="121"/>
    </location>
</feature>
<feature type="transmembrane region" description="Helical" evidence="1">
    <location>
        <begin position="216"/>
        <end position="239"/>
    </location>
</feature>
<keyword evidence="1" id="KW-0812">Transmembrane</keyword>
<evidence type="ECO:0008006" key="4">
    <source>
        <dbReference type="Google" id="ProtNLM"/>
    </source>
</evidence>
<keyword evidence="1" id="KW-1133">Transmembrane helix</keyword>
<feature type="transmembrane region" description="Helical" evidence="1">
    <location>
        <begin position="364"/>
        <end position="384"/>
    </location>
</feature>
<protein>
    <recommendedName>
        <fullName evidence="4">Dolichyl-phosphate-mannose-protein mannosyltransferase</fullName>
    </recommendedName>
</protein>
<evidence type="ECO:0000313" key="2">
    <source>
        <dbReference type="EMBL" id="SEH45469.1"/>
    </source>
</evidence>
<feature type="transmembrane region" description="Helical" evidence="1">
    <location>
        <begin position="187"/>
        <end position="204"/>
    </location>
</feature>
<reference evidence="2 3" key="1">
    <citation type="submission" date="2016-10" db="EMBL/GenBank/DDBJ databases">
        <authorList>
            <person name="de Groot N.N."/>
        </authorList>
    </citation>
    <scope>NUCLEOTIDE SEQUENCE [LARGE SCALE GENOMIC DNA]</scope>
    <source>
        <strain evidence="2 3">IBRC-M10418</strain>
    </source>
</reference>